<evidence type="ECO:0000313" key="1">
    <source>
        <dbReference type="EMBL" id="JAH71522.1"/>
    </source>
</evidence>
<dbReference type="AlphaFoldDB" id="A0A0E9V0F4"/>
<name>A0A0E9V0F4_ANGAN</name>
<organism evidence="1">
    <name type="scientific">Anguilla anguilla</name>
    <name type="common">European freshwater eel</name>
    <name type="synonym">Muraena anguilla</name>
    <dbReference type="NCBI Taxonomy" id="7936"/>
    <lineage>
        <taxon>Eukaryota</taxon>
        <taxon>Metazoa</taxon>
        <taxon>Chordata</taxon>
        <taxon>Craniata</taxon>
        <taxon>Vertebrata</taxon>
        <taxon>Euteleostomi</taxon>
        <taxon>Actinopterygii</taxon>
        <taxon>Neopterygii</taxon>
        <taxon>Teleostei</taxon>
        <taxon>Anguilliformes</taxon>
        <taxon>Anguillidae</taxon>
        <taxon>Anguilla</taxon>
    </lineage>
</organism>
<reference evidence="1" key="1">
    <citation type="submission" date="2014-11" db="EMBL/GenBank/DDBJ databases">
        <authorList>
            <person name="Amaro Gonzalez C."/>
        </authorList>
    </citation>
    <scope>NUCLEOTIDE SEQUENCE</scope>
</reference>
<protein>
    <submittedName>
        <fullName evidence="1">Uncharacterized protein</fullName>
    </submittedName>
</protein>
<accession>A0A0E9V0F4</accession>
<reference evidence="1" key="2">
    <citation type="journal article" date="2015" name="Fish Shellfish Immunol.">
        <title>Early steps in the European eel (Anguilla anguilla)-Vibrio vulnificus interaction in the gills: Role of the RtxA13 toxin.</title>
        <authorList>
            <person name="Callol A."/>
            <person name="Pajuelo D."/>
            <person name="Ebbesson L."/>
            <person name="Teles M."/>
            <person name="MacKenzie S."/>
            <person name="Amaro C."/>
        </authorList>
    </citation>
    <scope>NUCLEOTIDE SEQUENCE</scope>
</reference>
<dbReference type="EMBL" id="GBXM01037055">
    <property type="protein sequence ID" value="JAH71522.1"/>
    <property type="molecule type" value="Transcribed_RNA"/>
</dbReference>
<proteinExistence type="predicted"/>
<sequence length="42" mass="5038">MRRLCSLMLCIQYKIIYAKPYTFSEISNDMEISVCHLVHHYS</sequence>